<evidence type="ECO:0000313" key="6">
    <source>
        <dbReference type="EMBL" id="CAE0722818.1"/>
    </source>
</evidence>
<dbReference type="PANTHER" id="PTHR10340:SF57">
    <property type="entry name" value="METALLOPHOS DOMAIN-CONTAINING PROTEIN"/>
    <property type="match status" value="1"/>
</dbReference>
<accession>A0A7S4EMU8</accession>
<feature type="region of interest" description="Disordered" evidence="4">
    <location>
        <begin position="380"/>
        <end position="407"/>
    </location>
</feature>
<gene>
    <name evidence="6" type="ORF">PAUS00366_LOCUS15574</name>
</gene>
<name>A0A7S4EMU8_9STRA</name>
<feature type="coiled-coil region" evidence="3">
    <location>
        <begin position="494"/>
        <end position="521"/>
    </location>
</feature>
<protein>
    <recommendedName>
        <fullName evidence="7">Calcineurin-like phosphoesterase domain-containing protein</fullName>
    </recommendedName>
</protein>
<feature type="compositionally biased region" description="Low complexity" evidence="4">
    <location>
        <begin position="391"/>
        <end position="405"/>
    </location>
</feature>
<feature type="region of interest" description="Disordered" evidence="4">
    <location>
        <begin position="333"/>
        <end position="366"/>
    </location>
</feature>
<feature type="transmembrane region" description="Helical" evidence="5">
    <location>
        <begin position="605"/>
        <end position="628"/>
    </location>
</feature>
<keyword evidence="5" id="KW-0472">Membrane</keyword>
<reference evidence="6" key="1">
    <citation type="submission" date="2021-01" db="EMBL/GenBank/DDBJ databases">
        <authorList>
            <person name="Corre E."/>
            <person name="Pelletier E."/>
            <person name="Niang G."/>
            <person name="Scheremetjew M."/>
            <person name="Finn R."/>
            <person name="Kale V."/>
            <person name="Holt S."/>
            <person name="Cochrane G."/>
            <person name="Meng A."/>
            <person name="Brown T."/>
            <person name="Cohen L."/>
        </authorList>
    </citation>
    <scope>NUCLEOTIDE SEQUENCE</scope>
    <source>
        <strain evidence="6">10249 10 AB</strain>
    </source>
</reference>
<organism evidence="6">
    <name type="scientific">Pseudo-nitzschia australis</name>
    <dbReference type="NCBI Taxonomy" id="44445"/>
    <lineage>
        <taxon>Eukaryota</taxon>
        <taxon>Sar</taxon>
        <taxon>Stramenopiles</taxon>
        <taxon>Ochrophyta</taxon>
        <taxon>Bacillariophyta</taxon>
        <taxon>Bacillariophyceae</taxon>
        <taxon>Bacillariophycidae</taxon>
        <taxon>Bacillariales</taxon>
        <taxon>Bacillariaceae</taxon>
        <taxon>Pseudo-nitzschia</taxon>
    </lineage>
</organism>
<feature type="region of interest" description="Disordered" evidence="4">
    <location>
        <begin position="664"/>
        <end position="693"/>
    </location>
</feature>
<evidence type="ECO:0000256" key="4">
    <source>
        <dbReference type="SAM" id="MobiDB-lite"/>
    </source>
</evidence>
<keyword evidence="1" id="KW-0378">Hydrolase</keyword>
<keyword evidence="2" id="KW-0325">Glycoprotein</keyword>
<evidence type="ECO:0008006" key="7">
    <source>
        <dbReference type="Google" id="ProtNLM"/>
    </source>
</evidence>
<dbReference type="GO" id="GO:0016787">
    <property type="term" value="F:hydrolase activity"/>
    <property type="evidence" value="ECO:0007669"/>
    <property type="project" value="UniProtKB-KW"/>
</dbReference>
<keyword evidence="5" id="KW-0812">Transmembrane</keyword>
<evidence type="ECO:0000256" key="2">
    <source>
        <dbReference type="ARBA" id="ARBA00023180"/>
    </source>
</evidence>
<feature type="compositionally biased region" description="Polar residues" evidence="4">
    <location>
        <begin position="667"/>
        <end position="682"/>
    </location>
</feature>
<evidence type="ECO:0000256" key="1">
    <source>
        <dbReference type="ARBA" id="ARBA00022801"/>
    </source>
</evidence>
<dbReference type="SUPFAM" id="SSF56300">
    <property type="entry name" value="Metallo-dependent phosphatases"/>
    <property type="match status" value="1"/>
</dbReference>
<evidence type="ECO:0000256" key="5">
    <source>
        <dbReference type="SAM" id="Phobius"/>
    </source>
</evidence>
<dbReference type="AlphaFoldDB" id="A0A7S4EMU8"/>
<dbReference type="PANTHER" id="PTHR10340">
    <property type="entry name" value="SPHINGOMYELIN PHOSPHODIESTERASE"/>
    <property type="match status" value="1"/>
</dbReference>
<feature type="compositionally biased region" description="Low complexity" evidence="4">
    <location>
        <begin position="333"/>
        <end position="356"/>
    </location>
</feature>
<evidence type="ECO:0000256" key="3">
    <source>
        <dbReference type="SAM" id="Coils"/>
    </source>
</evidence>
<keyword evidence="3" id="KW-0175">Coiled coil</keyword>
<dbReference type="InterPro" id="IPR029052">
    <property type="entry name" value="Metallo-depent_PP-like"/>
</dbReference>
<keyword evidence="5" id="KW-1133">Transmembrane helix</keyword>
<sequence length="715" mass="78164">MGYFLWLSDLHLDPLYGTTHAATHHNGEDCRLPGNATLLHYPFGRYGCDSPPLLLESSLQSAKRNANIYRGDGGDDNNSSNTNSDSNNAINFIVVTGDFTRHSTDKVHDLDPIAFTESVLSTSIASIASFFPGVPIIPVLGNNDLVPDYYLDTSTSTQSDTYHSKRDGVDAKNNNTNVLLAMVRDGLQESFLSEEEAQTFAHGGYFSRIIQTAPSSSILVLSVNTIVYSVKHEPTLTIDVDQDDDPLGQFEWIESQLRNAAAATAAAAVVKSDENNTNNNSSSSNNNNKIVAIYIVGHIPPSIGSYRHSQLWHDRYVDRYISILKAYHQNKINTNNHNTNATNNDKNNNDADNAVNTPPPPILGNLFGHVHTEEFRLLTYRDDDDKENDNDSNSNDKNGNSNDNKGTLVLPVHVTSSLTPIYGSNPSYRIVEYDNDSGALLDYTTHYLDLSRFPVAATNGTGTTNKTVAVAAAAASWIRLPSFAESYGVPDLSSDSLERIIVKLEEEWEELKKTATTTEKHPEGSAATTTRLWDTFWQRQKVYSSAPDDGDDESVSESDKIIDWLCTLRAVSKEDYTSCLEAKRSTTTPIATTTATTMESPSDGVVLFLVAGTAVVIVGVLIFVFALGKQRCIGRRMRHYRRPSLGESLDGVVIVVMDDNAKANADASHNSTPDQDSRNTAMNDGYGDAAARRSGKGYGSVVVPNHAGHHKGELI</sequence>
<dbReference type="EMBL" id="HBIX01022266">
    <property type="protein sequence ID" value="CAE0722818.1"/>
    <property type="molecule type" value="Transcribed_RNA"/>
</dbReference>
<proteinExistence type="predicted"/>